<name>A0A918N0C5_9BURK</name>
<protein>
    <recommendedName>
        <fullName evidence="1">G domain-containing protein</fullName>
    </recommendedName>
</protein>
<dbReference type="RefSeq" id="WP_229793971.1">
    <property type="nucleotide sequence ID" value="NZ_BAABFY010000017.1"/>
</dbReference>
<dbReference type="InterPro" id="IPR027417">
    <property type="entry name" value="P-loop_NTPase"/>
</dbReference>
<dbReference type="AlphaFoldDB" id="A0A918N0C5"/>
<dbReference type="GO" id="GO:0030488">
    <property type="term" value="P:tRNA methylation"/>
    <property type="evidence" value="ECO:0007669"/>
    <property type="project" value="TreeGrafter"/>
</dbReference>
<dbReference type="SUPFAM" id="SSF52540">
    <property type="entry name" value="P-loop containing nucleoside triphosphate hydrolases"/>
    <property type="match status" value="1"/>
</dbReference>
<gene>
    <name evidence="2" type="ORF">GCM10011450_18970</name>
</gene>
<reference evidence="2" key="2">
    <citation type="submission" date="2020-09" db="EMBL/GenBank/DDBJ databases">
        <authorList>
            <person name="Sun Q."/>
            <person name="Kim S."/>
        </authorList>
    </citation>
    <scope>NUCLEOTIDE SEQUENCE</scope>
    <source>
        <strain evidence="2">KCTC 23732</strain>
    </source>
</reference>
<dbReference type="Gene3D" id="3.40.50.300">
    <property type="entry name" value="P-loop containing nucleotide triphosphate hydrolases"/>
    <property type="match status" value="1"/>
</dbReference>
<dbReference type="PANTHER" id="PTHR42714:SF7">
    <property type="entry name" value="G DOMAIN-CONTAINING PROTEIN"/>
    <property type="match status" value="1"/>
</dbReference>
<dbReference type="Pfam" id="PF01926">
    <property type="entry name" value="MMR_HSR1"/>
    <property type="match status" value="1"/>
</dbReference>
<sequence length="463" mass="51623">MNMEPNKILHLAVVGHTNTGKTSLLRTLTHDTGFGEVADFPGTTRHVEGARLFLNGQAAVELFDTPGLEDGIALLDYLDQLKAQTRQGSSRFDGPESIHRFLDTPESRQRFEQEARVLRKLLECDAGLYVIDIRDPVLAKHRDELAILSRCGRPLVPILNFMHSSPNYLNDWKESLGRLGLHLSIEFDTVAPALDGEEQLYQKLALVLDSHADTLKALSEDIHRQRKLRRDIAYNMIAELLIDVAAFRSTCAGDEESLKSATALLQDVIRQREQESIQALLTHYRFRQEDYPDQPLPIEEGRWGMDLFQPQALMEMGIQVSKGFVAGAMAGAAVDVMAAGLSLGTATLIGGVIGSVWQGVDKFGKRILGKLQGYREISLDDAIIRLLGIRSLQLLNALEMRGHADQRPIMLNTETVTGQFKEGDLPEEILEARSLPQWSKMSEQFETGARRNAAIKSLAHKLR</sequence>
<feature type="domain" description="G" evidence="1">
    <location>
        <begin position="11"/>
        <end position="160"/>
    </location>
</feature>
<evidence type="ECO:0000313" key="2">
    <source>
        <dbReference type="EMBL" id="GGW88965.1"/>
    </source>
</evidence>
<dbReference type="Pfam" id="PF11981">
    <property type="entry name" value="DUF3482"/>
    <property type="match status" value="1"/>
</dbReference>
<comment type="caution">
    <text evidence="2">The sequence shown here is derived from an EMBL/GenBank/DDBJ whole genome shotgun (WGS) entry which is preliminary data.</text>
</comment>
<dbReference type="GO" id="GO:0002098">
    <property type="term" value="P:tRNA wobble uridine modification"/>
    <property type="evidence" value="ECO:0007669"/>
    <property type="project" value="TreeGrafter"/>
</dbReference>
<dbReference type="PANTHER" id="PTHR42714">
    <property type="entry name" value="TRNA MODIFICATION GTPASE GTPBP3"/>
    <property type="match status" value="1"/>
</dbReference>
<dbReference type="GO" id="GO:0005829">
    <property type="term" value="C:cytosol"/>
    <property type="evidence" value="ECO:0007669"/>
    <property type="project" value="TreeGrafter"/>
</dbReference>
<dbReference type="GO" id="GO:0005525">
    <property type="term" value="F:GTP binding"/>
    <property type="evidence" value="ECO:0007669"/>
    <property type="project" value="InterPro"/>
</dbReference>
<reference evidence="2" key="1">
    <citation type="journal article" date="2014" name="Int. J. Syst. Evol. Microbiol.">
        <title>Complete genome sequence of Corynebacterium casei LMG S-19264T (=DSM 44701T), isolated from a smear-ripened cheese.</title>
        <authorList>
            <consortium name="US DOE Joint Genome Institute (JGI-PGF)"/>
            <person name="Walter F."/>
            <person name="Albersmeier A."/>
            <person name="Kalinowski J."/>
            <person name="Ruckert C."/>
        </authorList>
    </citation>
    <scope>NUCLEOTIDE SEQUENCE</scope>
    <source>
        <strain evidence="2">KCTC 23732</strain>
    </source>
</reference>
<keyword evidence="3" id="KW-1185">Reference proteome</keyword>
<dbReference type="Proteomes" id="UP000608345">
    <property type="component" value="Unassembled WGS sequence"/>
</dbReference>
<dbReference type="EMBL" id="BMYS01000013">
    <property type="protein sequence ID" value="GGW88965.1"/>
    <property type="molecule type" value="Genomic_DNA"/>
</dbReference>
<evidence type="ECO:0000313" key="3">
    <source>
        <dbReference type="Proteomes" id="UP000608345"/>
    </source>
</evidence>
<dbReference type="InterPro" id="IPR021871">
    <property type="entry name" value="DUF3482"/>
</dbReference>
<organism evidence="2 3">
    <name type="scientific">Advenella faeciporci</name>
    <dbReference type="NCBI Taxonomy" id="797535"/>
    <lineage>
        <taxon>Bacteria</taxon>
        <taxon>Pseudomonadati</taxon>
        <taxon>Pseudomonadota</taxon>
        <taxon>Betaproteobacteria</taxon>
        <taxon>Burkholderiales</taxon>
        <taxon>Alcaligenaceae</taxon>
    </lineage>
</organism>
<accession>A0A918N0C5</accession>
<dbReference type="InterPro" id="IPR006073">
    <property type="entry name" value="GTP-bd"/>
</dbReference>
<proteinExistence type="predicted"/>
<evidence type="ECO:0000259" key="1">
    <source>
        <dbReference type="Pfam" id="PF01926"/>
    </source>
</evidence>